<evidence type="ECO:0000259" key="2">
    <source>
        <dbReference type="Pfam" id="PF09917"/>
    </source>
</evidence>
<organism evidence="3 4">
    <name type="scientific">Aquamicrobium soli</name>
    <dbReference type="NCBI Taxonomy" id="1811518"/>
    <lineage>
        <taxon>Bacteria</taxon>
        <taxon>Pseudomonadati</taxon>
        <taxon>Pseudomonadota</taxon>
        <taxon>Alphaproteobacteria</taxon>
        <taxon>Hyphomicrobiales</taxon>
        <taxon>Phyllobacteriaceae</taxon>
        <taxon>Aquamicrobium</taxon>
    </lineage>
</organism>
<dbReference type="Gene3D" id="2.40.128.520">
    <property type="match status" value="1"/>
</dbReference>
<dbReference type="PANTHER" id="PTHR36919:SF2">
    <property type="entry name" value="BLL6627 PROTEIN"/>
    <property type="match status" value="1"/>
</dbReference>
<dbReference type="PROSITE" id="PS51257">
    <property type="entry name" value="PROKAR_LIPOPROTEIN"/>
    <property type="match status" value="1"/>
</dbReference>
<dbReference type="EMBL" id="JBHRTK010000031">
    <property type="protein sequence ID" value="MFC3209138.1"/>
    <property type="molecule type" value="Genomic_DNA"/>
</dbReference>
<evidence type="ECO:0000256" key="1">
    <source>
        <dbReference type="SAM" id="SignalP"/>
    </source>
</evidence>
<proteinExistence type="predicted"/>
<evidence type="ECO:0000313" key="3">
    <source>
        <dbReference type="EMBL" id="MFC3209138.1"/>
    </source>
</evidence>
<name>A0ABV7KJL4_9HYPH</name>
<keyword evidence="4" id="KW-1185">Reference proteome</keyword>
<evidence type="ECO:0000313" key="4">
    <source>
        <dbReference type="Proteomes" id="UP001595583"/>
    </source>
</evidence>
<gene>
    <name evidence="3" type="ORF">ACFOHJ_23235</name>
</gene>
<protein>
    <submittedName>
        <fullName evidence="3">DUF2147 domain-containing protein</fullName>
    </submittedName>
</protein>
<comment type="caution">
    <text evidence="3">The sequence shown here is derived from an EMBL/GenBank/DDBJ whole genome shotgun (WGS) entry which is preliminary data.</text>
</comment>
<reference evidence="4" key="1">
    <citation type="journal article" date="2019" name="Int. J. Syst. Evol. Microbiol.">
        <title>The Global Catalogue of Microorganisms (GCM) 10K type strain sequencing project: providing services to taxonomists for standard genome sequencing and annotation.</title>
        <authorList>
            <consortium name="The Broad Institute Genomics Platform"/>
            <consortium name="The Broad Institute Genome Sequencing Center for Infectious Disease"/>
            <person name="Wu L."/>
            <person name="Ma J."/>
        </authorList>
    </citation>
    <scope>NUCLEOTIDE SEQUENCE [LARGE SCALE GENOMIC DNA]</scope>
    <source>
        <strain evidence="4">KCTC 52165</strain>
    </source>
</reference>
<dbReference type="PANTHER" id="PTHR36919">
    <property type="entry name" value="BLR1215 PROTEIN"/>
    <property type="match status" value="1"/>
</dbReference>
<sequence length="113" mass="11412">MFTRLGVAGVALLMAAGAACTDPIEGNWKTQHGSNAVISACGGSFCIKLTSGEYAGKTIGAVKASGDSTYTGTITRPSNGKTYSGKAKLAGGKLTLSGCVLAVLCDSQTWTKM</sequence>
<accession>A0ABV7KJL4</accession>
<keyword evidence="1" id="KW-0732">Signal</keyword>
<dbReference type="InterPro" id="IPR019223">
    <property type="entry name" value="DUF2147"/>
</dbReference>
<dbReference type="Pfam" id="PF09917">
    <property type="entry name" value="DUF2147"/>
    <property type="match status" value="1"/>
</dbReference>
<feature type="domain" description="DUF2147" evidence="2">
    <location>
        <begin position="59"/>
        <end position="112"/>
    </location>
</feature>
<feature type="signal peptide" evidence="1">
    <location>
        <begin position="1"/>
        <end position="21"/>
    </location>
</feature>
<dbReference type="Proteomes" id="UP001595583">
    <property type="component" value="Unassembled WGS sequence"/>
</dbReference>
<dbReference type="RefSeq" id="WP_378225262.1">
    <property type="nucleotide sequence ID" value="NZ_JBHRTK010000031.1"/>
</dbReference>
<feature type="chain" id="PRO_5046162800" evidence="1">
    <location>
        <begin position="22"/>
        <end position="113"/>
    </location>
</feature>